<gene>
    <name evidence="2" type="ORF">niasHT_021094</name>
</gene>
<keyword evidence="3" id="KW-1185">Reference proteome</keyword>
<evidence type="ECO:0000313" key="2">
    <source>
        <dbReference type="EMBL" id="KAL3100815.1"/>
    </source>
</evidence>
<feature type="region of interest" description="Disordered" evidence="1">
    <location>
        <begin position="210"/>
        <end position="252"/>
    </location>
</feature>
<feature type="compositionally biased region" description="Low complexity" evidence="1">
    <location>
        <begin position="224"/>
        <end position="239"/>
    </location>
</feature>
<dbReference type="EMBL" id="JBICBT010000786">
    <property type="protein sequence ID" value="KAL3100815.1"/>
    <property type="molecule type" value="Genomic_DNA"/>
</dbReference>
<dbReference type="Proteomes" id="UP001620626">
    <property type="component" value="Unassembled WGS sequence"/>
</dbReference>
<accession>A0ABD2KCY1</accession>
<proteinExistence type="predicted"/>
<reference evidence="2 3" key="1">
    <citation type="submission" date="2024-10" db="EMBL/GenBank/DDBJ databases">
        <authorList>
            <person name="Kim D."/>
        </authorList>
    </citation>
    <scope>NUCLEOTIDE SEQUENCE [LARGE SCALE GENOMIC DNA]</scope>
    <source>
        <strain evidence="2">BH-2024</strain>
    </source>
</reference>
<feature type="compositionally biased region" description="Acidic residues" evidence="1">
    <location>
        <begin position="210"/>
        <end position="219"/>
    </location>
</feature>
<comment type="caution">
    <text evidence="2">The sequence shown here is derived from an EMBL/GenBank/DDBJ whole genome shotgun (WGS) entry which is preliminary data.</text>
</comment>
<dbReference type="AlphaFoldDB" id="A0ABD2KCY1"/>
<organism evidence="2 3">
    <name type="scientific">Heterodera trifolii</name>
    <dbReference type="NCBI Taxonomy" id="157864"/>
    <lineage>
        <taxon>Eukaryota</taxon>
        <taxon>Metazoa</taxon>
        <taxon>Ecdysozoa</taxon>
        <taxon>Nematoda</taxon>
        <taxon>Chromadorea</taxon>
        <taxon>Rhabditida</taxon>
        <taxon>Tylenchina</taxon>
        <taxon>Tylenchomorpha</taxon>
        <taxon>Tylenchoidea</taxon>
        <taxon>Heteroderidae</taxon>
        <taxon>Heteroderinae</taxon>
        <taxon>Heterodera</taxon>
    </lineage>
</organism>
<protein>
    <submittedName>
        <fullName evidence="2">Uncharacterized protein</fullName>
    </submittedName>
</protein>
<name>A0ABD2KCY1_9BILA</name>
<evidence type="ECO:0000313" key="3">
    <source>
        <dbReference type="Proteomes" id="UP001620626"/>
    </source>
</evidence>
<sequence length="382" mass="44127">MSDNVSNSIQELRRMVSDQNRIIFNLRSQIIDQRAVILQNLSRIERLECFASNNRGGRGNFRLRYNPMAAVELTLLGNRLEDRARRHRVAIGASTLASTVNEANGGEPWRGKTVNSAHFTHAFDGHRLCSSLSCWKAKNVPSFGPTIERHMERSRHRLLHDEMVQRSVQQHFQHQQQQLVFQAQQQEHRRREVQRQFEVAEQLQEEIQAAEEGENDQENEEQHQQQQQGRGGSTTRRGGSAQGGEEEVQQAAQQNFERTVRLQLRESPALLQWVGLVRVGATAPTVLGNGHIRKRRAERRKEVHDGLMLGRVNENIDLLNQINEFDGVSLLTRDDIAKKNLCFELEEEEDKAKRTTKWEEGYWRNKNREEEGVRRTGEHLSA</sequence>
<evidence type="ECO:0000256" key="1">
    <source>
        <dbReference type="SAM" id="MobiDB-lite"/>
    </source>
</evidence>